<protein>
    <submittedName>
        <fullName evidence="2">Spermatogenesis-associated protein 20</fullName>
    </submittedName>
</protein>
<dbReference type="FunCoup" id="K1PXL6">
    <property type="interactions" value="699"/>
</dbReference>
<feature type="domain" description="Spermatogenesis-associated protein 20-like TRX" evidence="1">
    <location>
        <begin position="15"/>
        <end position="176"/>
    </location>
</feature>
<reference evidence="2" key="1">
    <citation type="journal article" date="2012" name="Nature">
        <title>The oyster genome reveals stress adaptation and complexity of shell formation.</title>
        <authorList>
            <person name="Zhang G."/>
            <person name="Fang X."/>
            <person name="Guo X."/>
            <person name="Li L."/>
            <person name="Luo R."/>
            <person name="Xu F."/>
            <person name="Yang P."/>
            <person name="Zhang L."/>
            <person name="Wang X."/>
            <person name="Qi H."/>
            <person name="Xiong Z."/>
            <person name="Que H."/>
            <person name="Xie Y."/>
            <person name="Holland P.W."/>
            <person name="Paps J."/>
            <person name="Zhu Y."/>
            <person name="Wu F."/>
            <person name="Chen Y."/>
            <person name="Wang J."/>
            <person name="Peng C."/>
            <person name="Meng J."/>
            <person name="Yang L."/>
            <person name="Liu J."/>
            <person name="Wen B."/>
            <person name="Zhang N."/>
            <person name="Huang Z."/>
            <person name="Zhu Q."/>
            <person name="Feng Y."/>
            <person name="Mount A."/>
            <person name="Hedgecock D."/>
            <person name="Xu Z."/>
            <person name="Liu Y."/>
            <person name="Domazet-Loso T."/>
            <person name="Du Y."/>
            <person name="Sun X."/>
            <person name="Zhang S."/>
            <person name="Liu B."/>
            <person name="Cheng P."/>
            <person name="Jiang X."/>
            <person name="Li J."/>
            <person name="Fan D."/>
            <person name="Wang W."/>
            <person name="Fu W."/>
            <person name="Wang T."/>
            <person name="Wang B."/>
            <person name="Zhang J."/>
            <person name="Peng Z."/>
            <person name="Li Y."/>
            <person name="Li N."/>
            <person name="Wang J."/>
            <person name="Chen M."/>
            <person name="He Y."/>
            <person name="Tan F."/>
            <person name="Song X."/>
            <person name="Zheng Q."/>
            <person name="Huang R."/>
            <person name="Yang H."/>
            <person name="Du X."/>
            <person name="Chen L."/>
            <person name="Yang M."/>
            <person name="Gaffney P.M."/>
            <person name="Wang S."/>
            <person name="Luo L."/>
            <person name="She Z."/>
            <person name="Ming Y."/>
            <person name="Huang W."/>
            <person name="Zhang S."/>
            <person name="Huang B."/>
            <person name="Zhang Y."/>
            <person name="Qu T."/>
            <person name="Ni P."/>
            <person name="Miao G."/>
            <person name="Wang J."/>
            <person name="Wang Q."/>
            <person name="Steinberg C.E."/>
            <person name="Wang H."/>
            <person name="Li N."/>
            <person name="Qian L."/>
            <person name="Zhang G."/>
            <person name="Li Y."/>
            <person name="Yang H."/>
            <person name="Liu X."/>
            <person name="Wang J."/>
            <person name="Yin Y."/>
            <person name="Wang J."/>
        </authorList>
    </citation>
    <scope>NUCLEOTIDE SEQUENCE [LARGE SCALE GENOMIC DNA]</scope>
    <source>
        <strain evidence="2">05x7-T-G4-1.051#20</strain>
    </source>
</reference>
<evidence type="ECO:0000313" key="2">
    <source>
        <dbReference type="EMBL" id="EKC21160.1"/>
    </source>
</evidence>
<dbReference type="GO" id="GO:0005975">
    <property type="term" value="P:carbohydrate metabolic process"/>
    <property type="evidence" value="ECO:0007669"/>
    <property type="project" value="InterPro"/>
</dbReference>
<dbReference type="SUPFAM" id="SSF48208">
    <property type="entry name" value="Six-hairpin glycosidases"/>
    <property type="match status" value="1"/>
</dbReference>
<gene>
    <name evidence="2" type="ORF">CGI_10004458</name>
</gene>
<dbReference type="PANTHER" id="PTHR42899:SF1">
    <property type="entry name" value="SPERMATOGENESIS-ASSOCIATED PROTEIN 20"/>
    <property type="match status" value="1"/>
</dbReference>
<dbReference type="InterPro" id="IPR024705">
    <property type="entry name" value="Ssp411"/>
</dbReference>
<dbReference type="HOGENOM" id="CLU_014051_4_1_1"/>
<organism evidence="2">
    <name type="scientific">Magallana gigas</name>
    <name type="common">Pacific oyster</name>
    <name type="synonym">Crassostrea gigas</name>
    <dbReference type="NCBI Taxonomy" id="29159"/>
    <lineage>
        <taxon>Eukaryota</taxon>
        <taxon>Metazoa</taxon>
        <taxon>Spiralia</taxon>
        <taxon>Lophotrochozoa</taxon>
        <taxon>Mollusca</taxon>
        <taxon>Bivalvia</taxon>
        <taxon>Autobranchia</taxon>
        <taxon>Pteriomorphia</taxon>
        <taxon>Ostreida</taxon>
        <taxon>Ostreoidea</taxon>
        <taxon>Ostreidae</taxon>
        <taxon>Magallana</taxon>
    </lineage>
</organism>
<evidence type="ECO:0000259" key="1">
    <source>
        <dbReference type="Pfam" id="PF03190"/>
    </source>
</evidence>
<dbReference type="Gene3D" id="1.50.10.20">
    <property type="match status" value="1"/>
</dbReference>
<dbReference type="PIRSF" id="PIRSF006402">
    <property type="entry name" value="UCP006402_thioredoxin"/>
    <property type="match status" value="1"/>
</dbReference>
<dbReference type="InParanoid" id="K1PXL6"/>
<accession>K1PXL6</accession>
<dbReference type="EMBL" id="JH819080">
    <property type="protein sequence ID" value="EKC21160.1"/>
    <property type="molecule type" value="Genomic_DNA"/>
</dbReference>
<dbReference type="InterPro" id="IPR036249">
    <property type="entry name" value="Thioredoxin-like_sf"/>
</dbReference>
<proteinExistence type="predicted"/>
<name>K1PXL6_MAGGI</name>
<dbReference type="CDD" id="cd02955">
    <property type="entry name" value="SSP411"/>
    <property type="match status" value="1"/>
</dbReference>
<dbReference type="PANTHER" id="PTHR42899">
    <property type="entry name" value="SPERMATOGENESIS-ASSOCIATED PROTEIN 20"/>
    <property type="match status" value="1"/>
</dbReference>
<sequence>MASGGVTSKSNEKRNRLSKELSPYLLQHASNPVDWYPWGQEAFDKSKVENKLIFLSVGYSTCHWCHVMERESFENEEIGRILNENFVSIKVDREERPDVDRVYMTFIQATVGGGGWPMSVWLTPELKPLFGGTYFPPDDRYYGRPGFKTVLTSLAEQWKTKGPVLKEQSSVILRTLQEGTSASEAQGQSLPDLKDCTEKLYYQLERSFDQEDGGFSKEPKFPQPVNFNFLFRLYAKYKDSFSDMANSSLEMATFTLNKMAKGGIFDHISKITKQDNFAEVVRDIAEYTMRDLLNPCGGFYSAEDADSLPTAESPEKKEGAFCVWTYQQIQDILKEKVKDNLSLAQIFCYHFNIKEKGNVDPMQDPHDELLNQNVLIVKDSVEETAQKFSLNPVEVKDVLEKCRTLLYKERQNRPRPHLDDKIVAAWNGLMISGLSKAGQALGESLFVDQAVKTASFLQSHMSSPIEGFVDDYAYVIRGLLDLYEVCQDEQWVQWAEELQERQNGLFWDSEGGAYFSNSGRDASIVLRLKDDQDGAEPCPNSVSVSNLVRLGALLNNQDYTEKAVTILKVFYERLTKIPIAIPEMVCGLILLQDTPKQIVLVGDPNSDDLTALKNCVAKHYLPNKITITCDGTSDKFMKAKLEFLNSLTKKDGKATAYVCENYTCDLPVTSVADLERVLKVNP</sequence>
<dbReference type="AlphaFoldDB" id="K1PXL6"/>
<dbReference type="Gene3D" id="3.40.30.10">
    <property type="entry name" value="Glutaredoxin"/>
    <property type="match status" value="1"/>
</dbReference>
<dbReference type="Pfam" id="PF03190">
    <property type="entry name" value="Thioredox_DsbH"/>
    <property type="match status" value="1"/>
</dbReference>
<dbReference type="InterPro" id="IPR004879">
    <property type="entry name" value="Ssp411-like_TRX"/>
</dbReference>
<dbReference type="InterPro" id="IPR008928">
    <property type="entry name" value="6-hairpin_glycosidase_sf"/>
</dbReference>
<dbReference type="SUPFAM" id="SSF52833">
    <property type="entry name" value="Thioredoxin-like"/>
    <property type="match status" value="1"/>
</dbReference>